<dbReference type="InterPro" id="IPR004087">
    <property type="entry name" value="KH_dom"/>
</dbReference>
<evidence type="ECO:0000256" key="3">
    <source>
        <dbReference type="SAM" id="MobiDB-lite"/>
    </source>
</evidence>
<gene>
    <name evidence="5" type="ORF">Scep_007235</name>
</gene>
<evidence type="ECO:0000259" key="4">
    <source>
        <dbReference type="SMART" id="SM00322"/>
    </source>
</evidence>
<evidence type="ECO:0000313" key="5">
    <source>
        <dbReference type="EMBL" id="KAK9148478.1"/>
    </source>
</evidence>
<keyword evidence="6" id="KW-1185">Reference proteome</keyword>
<proteinExistence type="predicted"/>
<feature type="compositionally biased region" description="Basic and acidic residues" evidence="3">
    <location>
        <begin position="1"/>
        <end position="10"/>
    </location>
</feature>
<dbReference type="PROSITE" id="PS50084">
    <property type="entry name" value="KH_TYPE_1"/>
    <property type="match status" value="3"/>
</dbReference>
<dbReference type="InterPro" id="IPR004088">
    <property type="entry name" value="KH_dom_type_1"/>
</dbReference>
<name>A0AAP0PKW6_9MAGN</name>
<dbReference type="SMART" id="SM00322">
    <property type="entry name" value="KH"/>
    <property type="match status" value="3"/>
</dbReference>
<dbReference type="EMBL" id="JBBNAG010000003">
    <property type="protein sequence ID" value="KAK9148478.1"/>
    <property type="molecule type" value="Genomic_DNA"/>
</dbReference>
<keyword evidence="2" id="KW-0694">RNA-binding</keyword>
<feature type="domain" description="K Homology" evidence="4">
    <location>
        <begin position="43"/>
        <end position="115"/>
    </location>
</feature>
<dbReference type="AlphaFoldDB" id="A0AAP0PKW6"/>
<sequence>MPDEKEDSHVAEQQQSNQGVKRVRSADFSGEDELDSKRRARSHEVLFRIVVPSRQIGRVIGKEGCRIRIIREQTKAAIKIADAISRHEERVVIISSKDNGSEISDAENALNCIARVILQESDGNIEPSKHSPGNVAINIIRLLIAGSQAGCLIGKSGQNIEKLRSYSGATIMILPQNQLPLCASAHESDRLVQISGGVAEALKALEKIGCQLRENPPSKVISIRPMYSSNSLGHPNAYLPPTSESLVGGLIGKCGYNISRIRNLSGATIKVTGGKGEQEQRQIHFGGNTQQVALATQLVNEYLHSQSL</sequence>
<comment type="caution">
    <text evidence="5">The sequence shown here is derived from an EMBL/GenBank/DDBJ whole genome shotgun (WGS) entry which is preliminary data.</text>
</comment>
<dbReference type="Pfam" id="PF00013">
    <property type="entry name" value="KH_1"/>
    <property type="match status" value="3"/>
</dbReference>
<dbReference type="InterPro" id="IPR036612">
    <property type="entry name" value="KH_dom_type_1_sf"/>
</dbReference>
<evidence type="ECO:0000256" key="1">
    <source>
        <dbReference type="ARBA" id="ARBA00022737"/>
    </source>
</evidence>
<reference evidence="5 6" key="1">
    <citation type="submission" date="2024-01" db="EMBL/GenBank/DDBJ databases">
        <title>Genome assemblies of Stephania.</title>
        <authorList>
            <person name="Yang L."/>
        </authorList>
    </citation>
    <scope>NUCLEOTIDE SEQUENCE [LARGE SCALE GENOMIC DNA]</scope>
    <source>
        <strain evidence="5">JXDWG</strain>
        <tissue evidence="5">Leaf</tissue>
    </source>
</reference>
<dbReference type="Proteomes" id="UP001419268">
    <property type="component" value="Unassembled WGS sequence"/>
</dbReference>
<feature type="domain" description="K Homology" evidence="4">
    <location>
        <begin position="215"/>
        <end position="304"/>
    </location>
</feature>
<dbReference type="SUPFAM" id="SSF54791">
    <property type="entry name" value="Eukaryotic type KH-domain (KH-domain type I)"/>
    <property type="match status" value="3"/>
</dbReference>
<evidence type="ECO:0000313" key="6">
    <source>
        <dbReference type="Proteomes" id="UP001419268"/>
    </source>
</evidence>
<dbReference type="Gene3D" id="3.30.1370.10">
    <property type="entry name" value="K Homology domain, type 1"/>
    <property type="match status" value="3"/>
</dbReference>
<organism evidence="5 6">
    <name type="scientific">Stephania cephalantha</name>
    <dbReference type="NCBI Taxonomy" id="152367"/>
    <lineage>
        <taxon>Eukaryota</taxon>
        <taxon>Viridiplantae</taxon>
        <taxon>Streptophyta</taxon>
        <taxon>Embryophyta</taxon>
        <taxon>Tracheophyta</taxon>
        <taxon>Spermatophyta</taxon>
        <taxon>Magnoliopsida</taxon>
        <taxon>Ranunculales</taxon>
        <taxon>Menispermaceae</taxon>
        <taxon>Menispermoideae</taxon>
        <taxon>Cissampelideae</taxon>
        <taxon>Stephania</taxon>
    </lineage>
</organism>
<dbReference type="GO" id="GO:0003723">
    <property type="term" value="F:RNA binding"/>
    <property type="evidence" value="ECO:0007669"/>
    <property type="project" value="UniProtKB-UniRule"/>
</dbReference>
<dbReference type="PANTHER" id="PTHR10288">
    <property type="entry name" value="KH DOMAIN CONTAINING RNA BINDING PROTEIN"/>
    <property type="match status" value="1"/>
</dbReference>
<feature type="region of interest" description="Disordered" evidence="3">
    <location>
        <begin position="1"/>
        <end position="35"/>
    </location>
</feature>
<evidence type="ECO:0000256" key="2">
    <source>
        <dbReference type="PROSITE-ProRule" id="PRU00117"/>
    </source>
</evidence>
<keyword evidence="1" id="KW-0677">Repeat</keyword>
<protein>
    <recommendedName>
        <fullName evidence="4">K Homology domain-containing protein</fullName>
    </recommendedName>
</protein>
<feature type="domain" description="K Homology" evidence="4">
    <location>
        <begin position="136"/>
        <end position="213"/>
    </location>
</feature>
<accession>A0AAP0PKW6</accession>
<dbReference type="CDD" id="cd22460">
    <property type="entry name" value="KH-I_PEPPER_rpt2_like"/>
    <property type="match status" value="1"/>
</dbReference>